<evidence type="ECO:0000313" key="1">
    <source>
        <dbReference type="EMBL" id="MDG4475396.1"/>
    </source>
</evidence>
<dbReference type="GO" id="GO:0009036">
    <property type="term" value="F:type II site-specific deoxyribonuclease activity"/>
    <property type="evidence" value="ECO:0007669"/>
    <property type="project" value="InterPro"/>
</dbReference>
<dbReference type="RefSeq" id="WP_307632368.1">
    <property type="nucleotide sequence ID" value="NZ_JAPHEH010000001.1"/>
</dbReference>
<dbReference type="Proteomes" id="UP001154240">
    <property type="component" value="Unassembled WGS sequence"/>
</dbReference>
<organism evidence="1 2">
    <name type="scientific">Thiovibrio frasassiensis</name>
    <dbReference type="NCBI Taxonomy" id="2984131"/>
    <lineage>
        <taxon>Bacteria</taxon>
        <taxon>Pseudomonadati</taxon>
        <taxon>Thermodesulfobacteriota</taxon>
        <taxon>Desulfobulbia</taxon>
        <taxon>Desulfobulbales</taxon>
        <taxon>Thiovibrionaceae</taxon>
        <taxon>Thiovibrio</taxon>
    </lineage>
</organism>
<dbReference type="Pfam" id="PF17411">
    <property type="entry name" value="SmaI"/>
    <property type="match status" value="1"/>
</dbReference>
<proteinExistence type="predicted"/>
<keyword evidence="2" id="KW-1185">Reference proteome</keyword>
<protein>
    <recommendedName>
        <fullName evidence="3">Restriction endonuclease</fullName>
    </recommendedName>
</protein>
<reference evidence="1" key="1">
    <citation type="journal article" date="2022" name="bioRxiv">
        <title>Thiovibrio frasassiensisgen. nov., sp. nov., an autotrophic, elemental sulfur disproportionating bacterium isolated from sulfidic karst sediment, and proposal of Thiovibrionaceae fam. nov.</title>
        <authorList>
            <person name="Aronson H."/>
            <person name="Thomas C."/>
            <person name="Bhattacharyya M."/>
            <person name="Eckstein S."/>
            <person name="Jensen S."/>
            <person name="Barco R."/>
            <person name="Macalady J."/>
            <person name="Amend J."/>
        </authorList>
    </citation>
    <scope>NUCLEOTIDE SEQUENCE</scope>
    <source>
        <strain evidence="1">RS19-109</strain>
    </source>
</reference>
<dbReference type="AlphaFoldDB" id="A0A9X4MDL5"/>
<sequence length="252" mass="28771">MEPSRLTNLCNLLPKLTAGQFEWIENIIKCLSAPFEYERNAASDIVTEEFLAAFGDNLRIHHALSKQAFGKDRFEYALEEILSIGGVPAKLAKRGNPGHDITIRDVPVSLKTQSDMTIKNDEIHISKFHELGKGKWGSEVKDLEGLRDRFFSHMQSYERIFTLRTLSQYPSPWIYELVEIPKSLLLKAKDGTLEMMMGSRQNPKPGYCHVKDTNGKLLFQLYFDGGTERKLQIKHLLKSECIVHGQWKFASA</sequence>
<dbReference type="InterPro" id="IPR049519">
    <property type="entry name" value="SmaI"/>
</dbReference>
<accession>A0A9X4MDL5</accession>
<evidence type="ECO:0008006" key="3">
    <source>
        <dbReference type="Google" id="ProtNLM"/>
    </source>
</evidence>
<gene>
    <name evidence="1" type="ORF">OLX77_04375</name>
</gene>
<reference evidence="1" key="2">
    <citation type="submission" date="2022-10" db="EMBL/GenBank/DDBJ databases">
        <authorList>
            <person name="Aronson H.S."/>
        </authorList>
    </citation>
    <scope>NUCLEOTIDE SEQUENCE</scope>
    <source>
        <strain evidence="1">RS19-109</strain>
    </source>
</reference>
<comment type="caution">
    <text evidence="1">The sequence shown here is derived from an EMBL/GenBank/DDBJ whole genome shotgun (WGS) entry which is preliminary data.</text>
</comment>
<name>A0A9X4MDL5_9BACT</name>
<evidence type="ECO:0000313" key="2">
    <source>
        <dbReference type="Proteomes" id="UP001154240"/>
    </source>
</evidence>
<dbReference type="EMBL" id="JAPHEH010000001">
    <property type="protein sequence ID" value="MDG4475396.1"/>
    <property type="molecule type" value="Genomic_DNA"/>
</dbReference>